<sequence length="214" mass="23640">MGSGELDNALSERNIGFVGDLVGTSSKSPRRPQRTQQQGHTGKRGQSQLPGNGKQRQPDGQWQQDRRDQRRQQVDHQSHQFGPAGGDRLTGGRRVVCGEPVQSHTGQPVCYTVLGMVEHSETQLETDACADGIDHPPGYRRSGQPAQPHQRLLWGAAEQGTNERNQQHRADRADHNRKHPNRGAQDQLAAAVRRHQPYPGADHRSPSWIAASST</sequence>
<gene>
    <name evidence="2" type="ORF">MSHO_61700</name>
</gene>
<accession>A0A7I7LLT1</accession>
<name>A0A7I7LLT1_9MYCO</name>
<proteinExistence type="predicted"/>
<feature type="region of interest" description="Disordered" evidence="1">
    <location>
        <begin position="1"/>
        <end position="108"/>
    </location>
</feature>
<feature type="compositionally biased region" description="Basic and acidic residues" evidence="1">
    <location>
        <begin position="64"/>
        <end position="78"/>
    </location>
</feature>
<evidence type="ECO:0000313" key="2">
    <source>
        <dbReference type="EMBL" id="BBX60825.1"/>
    </source>
</evidence>
<keyword evidence="3" id="KW-1185">Reference proteome</keyword>
<evidence type="ECO:0000256" key="1">
    <source>
        <dbReference type="SAM" id="MobiDB-lite"/>
    </source>
</evidence>
<dbReference type="AlphaFoldDB" id="A0A7I7LLT1"/>
<protein>
    <submittedName>
        <fullName evidence="2">Uncharacterized protein</fullName>
    </submittedName>
</protein>
<feature type="compositionally biased region" description="Basic and acidic residues" evidence="1">
    <location>
        <begin position="165"/>
        <end position="174"/>
    </location>
</feature>
<evidence type="ECO:0000313" key="3">
    <source>
        <dbReference type="Proteomes" id="UP000467164"/>
    </source>
</evidence>
<organism evidence="2 3">
    <name type="scientific">Mycobacterium shottsii</name>
    <dbReference type="NCBI Taxonomy" id="133549"/>
    <lineage>
        <taxon>Bacteria</taxon>
        <taxon>Bacillati</taxon>
        <taxon>Actinomycetota</taxon>
        <taxon>Actinomycetes</taxon>
        <taxon>Mycobacteriales</taxon>
        <taxon>Mycobacteriaceae</taxon>
        <taxon>Mycobacterium</taxon>
        <taxon>Mycobacterium ulcerans group</taxon>
    </lineage>
</organism>
<feature type="compositionally biased region" description="Polar residues" evidence="1">
    <location>
        <begin position="34"/>
        <end position="50"/>
    </location>
</feature>
<dbReference type="Proteomes" id="UP000467164">
    <property type="component" value="Chromosome"/>
</dbReference>
<dbReference type="KEGG" id="msho:MSHO_61700"/>
<dbReference type="EMBL" id="AP022572">
    <property type="protein sequence ID" value="BBX60825.1"/>
    <property type="molecule type" value="Genomic_DNA"/>
</dbReference>
<reference evidence="2 3" key="1">
    <citation type="journal article" date="2019" name="Emerg. Microbes Infect.">
        <title>Comprehensive subspecies identification of 175 nontuberculous mycobacteria species based on 7547 genomic profiles.</title>
        <authorList>
            <person name="Matsumoto Y."/>
            <person name="Kinjo T."/>
            <person name="Motooka D."/>
            <person name="Nabeya D."/>
            <person name="Jung N."/>
            <person name="Uechi K."/>
            <person name="Horii T."/>
            <person name="Iida T."/>
            <person name="Fujita J."/>
            <person name="Nakamura S."/>
        </authorList>
    </citation>
    <scope>NUCLEOTIDE SEQUENCE [LARGE SCALE GENOMIC DNA]</scope>
    <source>
        <strain evidence="2 3">JCM 12657</strain>
    </source>
</reference>
<feature type="region of interest" description="Disordered" evidence="1">
    <location>
        <begin position="128"/>
        <end position="214"/>
    </location>
</feature>